<feature type="compositionally biased region" description="Polar residues" evidence="1">
    <location>
        <begin position="376"/>
        <end position="385"/>
    </location>
</feature>
<feature type="compositionally biased region" description="Low complexity" evidence="1">
    <location>
        <begin position="664"/>
        <end position="683"/>
    </location>
</feature>
<feature type="compositionally biased region" description="Basic and acidic residues" evidence="1">
    <location>
        <begin position="684"/>
        <end position="725"/>
    </location>
</feature>
<feature type="compositionally biased region" description="Polar residues" evidence="1">
    <location>
        <begin position="192"/>
        <end position="206"/>
    </location>
</feature>
<feature type="compositionally biased region" description="Low complexity" evidence="1">
    <location>
        <begin position="876"/>
        <end position="895"/>
    </location>
</feature>
<feature type="compositionally biased region" description="Polar residues" evidence="1">
    <location>
        <begin position="823"/>
        <end position="836"/>
    </location>
</feature>
<comment type="caution">
    <text evidence="2">The sequence shown here is derived from an EMBL/GenBank/DDBJ whole genome shotgun (WGS) entry which is preliminary data.</text>
</comment>
<feature type="region of interest" description="Disordered" evidence="1">
    <location>
        <begin position="502"/>
        <end position="529"/>
    </location>
</feature>
<feature type="compositionally biased region" description="Polar residues" evidence="1">
    <location>
        <begin position="644"/>
        <end position="658"/>
    </location>
</feature>
<feature type="compositionally biased region" description="Basic and acidic residues" evidence="1">
    <location>
        <begin position="839"/>
        <end position="851"/>
    </location>
</feature>
<dbReference type="EMBL" id="JABSTV010001254">
    <property type="protein sequence ID" value="KAH7939127.1"/>
    <property type="molecule type" value="Genomic_DNA"/>
</dbReference>
<feature type="compositionally biased region" description="Polar residues" evidence="1">
    <location>
        <begin position="856"/>
        <end position="875"/>
    </location>
</feature>
<accession>A0A9D4SQF0</accession>
<keyword evidence="3" id="KW-1185">Reference proteome</keyword>
<protein>
    <submittedName>
        <fullName evidence="2">Uncharacterized protein</fullName>
    </submittedName>
</protein>
<sequence length="917" mass="97586">MEKAPPRQKACDTRRSGDGDTKSRSGESTPSSELMESPQRREHAQSSKVSALENGGITGDSATKSNGKTHVSNRKEVRGMDGQGAEQVESAGDSSTDSSGTEDDGDWVHEVERKTHEGHAAISTSKIGKKPDNSFKISVDKDITGHTSEVKPIEDEIASPRTGDLAQADSHASAAEQRSTECRKNDGKDSETTLNNAEIAGTSSCADDTASEKPATAESETSEKQSGMRGRWSIWNQYISHELSMPVRRKPPPEGVGPPVSYTAVGQRLLQIFRERQETAQSIAGESSAGSNAVMREMLPELRAPENRTLQECEEELAKSAATTTSRGSEEMASQTSATDSQKKLGDTIGPTASTPTDGAVKPLGYTAKFVEDSENTTSLSAETTSVEHKDKLANSSAAKTKVHQHQSPLPETIPQDCQDKQPQPSTTVPADVPTLSPRTSAVPPDCRQGHSTLSHVGLTPHVLEEQPASASTECNIQIPNVFLQSRASAFSTVRKALLEKNTPRLASTPTSSAKLPDENPEAAGKSEPTFVRKLDFCLDTSLHKKETSPSLQRGGKHNLSSGSEAADEASPVRPPACKKRADETKRVEEPSDTSDESISSPQDSFHERFFRAIYLAPVSDASGKQLSRPVALRAPLTALTVPTCTSEASHVSKQSQPVVKMLTSDSSSSPGTSTDSPSATAGDSKRQSKSEETPSGNDSDKPRSIDDRRRQTDDDQRSGTKNESEDTATASESLDWLICDEQIISTEDEHGDSPFVDSEKSNSAEDNFERSEAGRKDAPSGSDSDNLETSDGKRKSTKANRNDMSPGNYSDDLKTVGGGWSPTESSENKAATPSTKEVAGHFKPKLEEGKVSCSGRATDQSGYTSDESSNVSTRATGSASSLGSGNLALLAGSLSDDEVPPQNVESSCGGADDVRP</sequence>
<feature type="compositionally biased region" description="Low complexity" evidence="1">
    <location>
        <begin position="89"/>
        <end position="99"/>
    </location>
</feature>
<feature type="compositionally biased region" description="Basic and acidic residues" evidence="1">
    <location>
        <begin position="580"/>
        <end position="590"/>
    </location>
</feature>
<feature type="region of interest" description="Disordered" evidence="1">
    <location>
        <begin position="644"/>
        <end position="917"/>
    </location>
</feature>
<reference evidence="2" key="2">
    <citation type="submission" date="2021-09" db="EMBL/GenBank/DDBJ databases">
        <authorList>
            <person name="Jia N."/>
            <person name="Wang J."/>
            <person name="Shi W."/>
            <person name="Du L."/>
            <person name="Sun Y."/>
            <person name="Zhan W."/>
            <person name="Jiang J."/>
            <person name="Wang Q."/>
            <person name="Zhang B."/>
            <person name="Ji P."/>
            <person name="Sakyi L.B."/>
            <person name="Cui X."/>
            <person name="Yuan T."/>
            <person name="Jiang B."/>
            <person name="Yang W."/>
            <person name="Lam T.T.-Y."/>
            <person name="Chang Q."/>
            <person name="Ding S."/>
            <person name="Wang X."/>
            <person name="Zhu J."/>
            <person name="Ruan X."/>
            <person name="Zhao L."/>
            <person name="Wei J."/>
            <person name="Que T."/>
            <person name="Du C."/>
            <person name="Cheng J."/>
            <person name="Dai P."/>
            <person name="Han X."/>
            <person name="Huang E."/>
            <person name="Gao Y."/>
            <person name="Liu J."/>
            <person name="Shao H."/>
            <person name="Ye R."/>
            <person name="Li L."/>
            <person name="Wei W."/>
            <person name="Wang X."/>
            <person name="Wang C."/>
            <person name="Huo Q."/>
            <person name="Li W."/>
            <person name="Guo W."/>
            <person name="Chen H."/>
            <person name="Chen S."/>
            <person name="Zhou L."/>
            <person name="Zhou L."/>
            <person name="Ni X."/>
            <person name="Tian J."/>
            <person name="Zhou Y."/>
            <person name="Sheng Y."/>
            <person name="Liu T."/>
            <person name="Pan Y."/>
            <person name="Xia L."/>
            <person name="Li J."/>
            <person name="Zhao F."/>
            <person name="Cao W."/>
        </authorList>
    </citation>
    <scope>NUCLEOTIDE SEQUENCE</scope>
    <source>
        <strain evidence="2">Rsan-2018</strain>
        <tissue evidence="2">Larvae</tissue>
    </source>
</reference>
<dbReference type="AlphaFoldDB" id="A0A9D4SQF0"/>
<feature type="region of interest" description="Disordered" evidence="1">
    <location>
        <begin position="303"/>
        <end position="450"/>
    </location>
</feature>
<evidence type="ECO:0000313" key="3">
    <source>
        <dbReference type="Proteomes" id="UP000821837"/>
    </source>
</evidence>
<feature type="compositionally biased region" description="Polar residues" evidence="1">
    <location>
        <begin position="505"/>
        <end position="514"/>
    </location>
</feature>
<feature type="compositionally biased region" description="Basic and acidic residues" evidence="1">
    <location>
        <begin position="129"/>
        <end position="154"/>
    </location>
</feature>
<dbReference type="VEuPathDB" id="VectorBase:RSAN_042558"/>
<feature type="region of interest" description="Disordered" evidence="1">
    <location>
        <begin position="1"/>
        <end position="231"/>
    </location>
</feature>
<feature type="compositionally biased region" description="Basic and acidic residues" evidence="1">
    <location>
        <begin position="748"/>
        <end position="779"/>
    </location>
</feature>
<feature type="compositionally biased region" description="Basic and acidic residues" evidence="1">
    <location>
        <begin position="178"/>
        <end position="191"/>
    </location>
</feature>
<evidence type="ECO:0000313" key="2">
    <source>
        <dbReference type="EMBL" id="KAH7939127.1"/>
    </source>
</evidence>
<organism evidence="2 3">
    <name type="scientific">Rhipicephalus sanguineus</name>
    <name type="common">Brown dog tick</name>
    <name type="synonym">Ixodes sanguineus</name>
    <dbReference type="NCBI Taxonomy" id="34632"/>
    <lineage>
        <taxon>Eukaryota</taxon>
        <taxon>Metazoa</taxon>
        <taxon>Ecdysozoa</taxon>
        <taxon>Arthropoda</taxon>
        <taxon>Chelicerata</taxon>
        <taxon>Arachnida</taxon>
        <taxon>Acari</taxon>
        <taxon>Parasitiformes</taxon>
        <taxon>Ixodida</taxon>
        <taxon>Ixodoidea</taxon>
        <taxon>Ixodidae</taxon>
        <taxon>Rhipicephalinae</taxon>
        <taxon>Rhipicephalus</taxon>
        <taxon>Rhipicephalus</taxon>
    </lineage>
</organism>
<feature type="compositionally biased region" description="Polar residues" evidence="1">
    <location>
        <begin position="60"/>
        <end position="70"/>
    </location>
</feature>
<feature type="compositionally biased region" description="Basic and acidic residues" evidence="1">
    <location>
        <begin position="1"/>
        <end position="25"/>
    </location>
</feature>
<feature type="compositionally biased region" description="Basic and acidic residues" evidence="1">
    <location>
        <begin position="106"/>
        <end position="119"/>
    </location>
</feature>
<feature type="region of interest" description="Disordered" evidence="1">
    <location>
        <begin position="545"/>
        <end position="604"/>
    </location>
</feature>
<feature type="compositionally biased region" description="Polar residues" evidence="1">
    <location>
        <begin position="321"/>
        <end position="340"/>
    </location>
</feature>
<gene>
    <name evidence="2" type="ORF">HPB52_007087</name>
</gene>
<dbReference type="Proteomes" id="UP000821837">
    <property type="component" value="Chromosome 8"/>
</dbReference>
<name>A0A9D4SQF0_RHISA</name>
<evidence type="ECO:0000256" key="1">
    <source>
        <dbReference type="SAM" id="MobiDB-lite"/>
    </source>
</evidence>
<reference evidence="2" key="1">
    <citation type="journal article" date="2020" name="Cell">
        <title>Large-Scale Comparative Analyses of Tick Genomes Elucidate Their Genetic Diversity and Vector Capacities.</title>
        <authorList>
            <consortium name="Tick Genome and Microbiome Consortium (TIGMIC)"/>
            <person name="Jia N."/>
            <person name="Wang J."/>
            <person name="Shi W."/>
            <person name="Du L."/>
            <person name="Sun Y."/>
            <person name="Zhan W."/>
            <person name="Jiang J.F."/>
            <person name="Wang Q."/>
            <person name="Zhang B."/>
            <person name="Ji P."/>
            <person name="Bell-Sakyi L."/>
            <person name="Cui X.M."/>
            <person name="Yuan T.T."/>
            <person name="Jiang B.G."/>
            <person name="Yang W.F."/>
            <person name="Lam T.T."/>
            <person name="Chang Q.C."/>
            <person name="Ding S.J."/>
            <person name="Wang X.J."/>
            <person name="Zhu J.G."/>
            <person name="Ruan X.D."/>
            <person name="Zhao L."/>
            <person name="Wei J.T."/>
            <person name="Ye R.Z."/>
            <person name="Que T.C."/>
            <person name="Du C.H."/>
            <person name="Zhou Y.H."/>
            <person name="Cheng J.X."/>
            <person name="Dai P.F."/>
            <person name="Guo W.B."/>
            <person name="Han X.H."/>
            <person name="Huang E.J."/>
            <person name="Li L.F."/>
            <person name="Wei W."/>
            <person name="Gao Y.C."/>
            <person name="Liu J.Z."/>
            <person name="Shao H.Z."/>
            <person name="Wang X."/>
            <person name="Wang C.C."/>
            <person name="Yang T.C."/>
            <person name="Huo Q.B."/>
            <person name="Li W."/>
            <person name="Chen H.Y."/>
            <person name="Chen S.E."/>
            <person name="Zhou L.G."/>
            <person name="Ni X.B."/>
            <person name="Tian J.H."/>
            <person name="Sheng Y."/>
            <person name="Liu T."/>
            <person name="Pan Y.S."/>
            <person name="Xia L.Y."/>
            <person name="Li J."/>
            <person name="Zhao F."/>
            <person name="Cao W.C."/>
        </authorList>
    </citation>
    <scope>NUCLEOTIDE SEQUENCE</scope>
    <source>
        <strain evidence="2">Rsan-2018</strain>
    </source>
</reference>
<proteinExistence type="predicted"/>